<sequence length="626" mass="71156">DQPLPANGKVNAPDTKRINVVCVGAAVDNQTAKQVVQGGLESGIFTYNFAQLEKTTPKMTFKELEDALKKKIEKYQTIQLTASDAKNLTQPIVNNKELFGDTNAIILNPSSTQNQFIGAVQIWLMGFEFPSTYVLITKDGTVDFASSKRNAPVLSNLKDVTTHRVSIKEFEGKKESEKRKDEIATWFSDILTTKENEQGSGFIIGDIESKDGKGKSDSSDISITNLVIKKNIEGRTRQYHNVSRGVIEAMRHMDDPELKLMLKSSTFSWFYMKHIAIVKIEKLAEENKAQTQSVVSDAISQAIGAEIPKDLKESKKKKTKEDVSKALEGSGDEIDFRDEAFKAKVECGNAHVEYFQSSPSNNIEFDFCRLELGVRYRGYCSAIGRTLIFNPDENVEMMYNVLLDLHKYQISIMKEGNRYEDIGRDVKEHLKSELIKKNVLKEKEKTEMKKDGDEDEEEDSKDKQTIKWIDQHFDKLIAFEVGLIFIQDSLKMVVDDEDELRKSTHIAKGSVFVVRTAFKNVERNTKAKKKEKPYSLLLSDTVVVQNSDDNKDEKDFEKIVEKQDFTYNCSFKLTNISYKFDDEEEEVKEKQKGSEKEGKKSGEKDQKGKERTSAQPQRQRPPPPAT</sequence>
<dbReference type="GO" id="GO:0006281">
    <property type="term" value="P:DNA repair"/>
    <property type="evidence" value="ECO:0007669"/>
    <property type="project" value="UniProtKB-UniRule"/>
</dbReference>
<dbReference type="Pfam" id="PF14826">
    <property type="entry name" value="FACT-Spt16_Nlob"/>
    <property type="match status" value="1"/>
</dbReference>
<proteinExistence type="inferred from homology"/>
<keyword evidence="1" id="KW-0805">Transcription regulation</keyword>
<evidence type="ECO:0000256" key="2">
    <source>
        <dbReference type="SAM" id="MobiDB-lite"/>
    </source>
</evidence>
<feature type="compositionally biased region" description="Basic and acidic residues" evidence="2">
    <location>
        <begin position="587"/>
        <end position="612"/>
    </location>
</feature>
<dbReference type="PANTHER" id="PTHR13980">
    <property type="entry name" value="CDC68 RELATED"/>
    <property type="match status" value="1"/>
</dbReference>
<evidence type="ECO:0000256" key="1">
    <source>
        <dbReference type="RuleBase" id="RU367052"/>
    </source>
</evidence>
<name>A0A5J4UYH7_9EUKA</name>
<dbReference type="Proteomes" id="UP000324800">
    <property type="component" value="Unassembled WGS sequence"/>
</dbReference>
<gene>
    <name evidence="5" type="ORF">EZS28_029311</name>
</gene>
<evidence type="ECO:0000259" key="3">
    <source>
        <dbReference type="Pfam" id="PF00557"/>
    </source>
</evidence>
<dbReference type="InterPro" id="IPR029149">
    <property type="entry name" value="Creatin/AminoP/Spt16_N"/>
</dbReference>
<dbReference type="Pfam" id="PF00557">
    <property type="entry name" value="Peptidase_M24"/>
    <property type="match status" value="1"/>
</dbReference>
<comment type="function">
    <text evidence="1">Component of the FACT complex, a general chromatin factor that acts to reorganize nucleosomes. The FACT complex is involved in multiple processes that require DNA as a template such as mRNA elongation, DNA replication and DNA repair. During transcription elongation the FACT complex acts as a histone chaperone that both destabilizes and restores nucleosomal structure. It facilitates the passage of RNA polymerase II and transcription by promoting the dissociation of one histone H2A-H2B dimer from the nucleosome, then subsequently promotes the reestablishment of the nucleosome following the passage of RNA polymerase II.</text>
</comment>
<dbReference type="SUPFAM" id="SSF55920">
    <property type="entry name" value="Creatinase/aminopeptidase"/>
    <property type="match status" value="1"/>
</dbReference>
<keyword evidence="1" id="KW-0234">DNA repair</keyword>
<feature type="non-terminal residue" evidence="5">
    <location>
        <position position="626"/>
    </location>
</feature>
<protein>
    <recommendedName>
        <fullName evidence="1">FACT complex subunit</fullName>
    </recommendedName>
</protein>
<evidence type="ECO:0000259" key="4">
    <source>
        <dbReference type="Pfam" id="PF14826"/>
    </source>
</evidence>
<dbReference type="AlphaFoldDB" id="A0A5J4UYH7"/>
<evidence type="ECO:0000313" key="5">
    <source>
        <dbReference type="EMBL" id="KAA6375162.1"/>
    </source>
</evidence>
<dbReference type="InterPro" id="IPR000994">
    <property type="entry name" value="Pept_M24"/>
</dbReference>
<keyword evidence="1" id="KW-0804">Transcription</keyword>
<accession>A0A5J4UYH7</accession>
<keyword evidence="1" id="KW-0539">Nucleus</keyword>
<reference evidence="5 6" key="1">
    <citation type="submission" date="2019-03" db="EMBL/GenBank/DDBJ databases">
        <title>Single cell metagenomics reveals metabolic interactions within the superorganism composed of flagellate Streblomastix strix and complex community of Bacteroidetes bacteria on its surface.</title>
        <authorList>
            <person name="Treitli S.C."/>
            <person name="Kolisko M."/>
            <person name="Husnik F."/>
            <person name="Keeling P."/>
            <person name="Hampl V."/>
        </authorList>
    </citation>
    <scope>NUCLEOTIDE SEQUENCE [LARGE SCALE GENOMIC DNA]</scope>
    <source>
        <strain evidence="5">ST1C</strain>
    </source>
</reference>
<feature type="domain" description="Peptidase M24" evidence="3">
    <location>
        <begin position="299"/>
        <end position="545"/>
    </location>
</feature>
<keyword evidence="1" id="KW-0227">DNA damage</keyword>
<feature type="non-terminal residue" evidence="5">
    <location>
        <position position="1"/>
    </location>
</feature>
<dbReference type="GO" id="GO:0006260">
    <property type="term" value="P:DNA replication"/>
    <property type="evidence" value="ECO:0007669"/>
    <property type="project" value="UniProtKB-KW"/>
</dbReference>
<feature type="region of interest" description="Disordered" evidence="2">
    <location>
        <begin position="582"/>
        <end position="626"/>
    </location>
</feature>
<dbReference type="GO" id="GO:0035101">
    <property type="term" value="C:FACT complex"/>
    <property type="evidence" value="ECO:0007669"/>
    <property type="project" value="UniProtKB-UniRule"/>
</dbReference>
<organism evidence="5 6">
    <name type="scientific">Streblomastix strix</name>
    <dbReference type="NCBI Taxonomy" id="222440"/>
    <lineage>
        <taxon>Eukaryota</taxon>
        <taxon>Metamonada</taxon>
        <taxon>Preaxostyla</taxon>
        <taxon>Oxymonadida</taxon>
        <taxon>Streblomastigidae</taxon>
        <taxon>Streblomastix</taxon>
    </lineage>
</organism>
<dbReference type="GO" id="GO:0006368">
    <property type="term" value="P:transcription elongation by RNA polymerase II"/>
    <property type="evidence" value="ECO:0007669"/>
    <property type="project" value="TreeGrafter"/>
</dbReference>
<feature type="domain" description="FACT complex subunit SPT16 N-terminal lobe" evidence="4">
    <location>
        <begin position="99"/>
        <end position="194"/>
    </location>
</feature>
<dbReference type="PANTHER" id="PTHR13980:SF15">
    <property type="entry name" value="FACT COMPLEX SUBUNIT SPT16"/>
    <property type="match status" value="1"/>
</dbReference>
<dbReference type="GO" id="GO:0031491">
    <property type="term" value="F:nucleosome binding"/>
    <property type="evidence" value="ECO:0007669"/>
    <property type="project" value="TreeGrafter"/>
</dbReference>
<keyword evidence="1" id="KW-0158">Chromosome</keyword>
<dbReference type="Gene3D" id="3.90.230.10">
    <property type="entry name" value="Creatinase/methionine aminopeptidase superfamily"/>
    <property type="match status" value="1"/>
</dbReference>
<comment type="subunit">
    <text evidence="1">Component of the FACT complex.</text>
</comment>
<evidence type="ECO:0000313" key="6">
    <source>
        <dbReference type="Proteomes" id="UP000324800"/>
    </source>
</evidence>
<dbReference type="InterPro" id="IPR040258">
    <property type="entry name" value="Spt16"/>
</dbReference>
<dbReference type="EMBL" id="SNRW01011433">
    <property type="protein sequence ID" value="KAA6375162.1"/>
    <property type="molecule type" value="Genomic_DNA"/>
</dbReference>
<dbReference type="OrthoDB" id="3223806at2759"/>
<comment type="caution">
    <text evidence="5">The sequence shown here is derived from an EMBL/GenBank/DDBJ whole genome shotgun (WGS) entry which is preliminary data.</text>
</comment>
<dbReference type="InterPro" id="IPR029148">
    <property type="entry name" value="FACT-SPT16_Nlobe"/>
</dbReference>
<dbReference type="Gene3D" id="3.40.350.10">
    <property type="entry name" value="Creatinase/prolidase N-terminal domain"/>
    <property type="match status" value="1"/>
</dbReference>
<dbReference type="InterPro" id="IPR036005">
    <property type="entry name" value="Creatinase/aminopeptidase-like"/>
</dbReference>
<comment type="similarity">
    <text evidence="1">Belongs to the peptidase M24 family. SPT16 subfamily.</text>
</comment>
<comment type="subcellular location">
    <subcellularLocation>
        <location evidence="1">Nucleus</location>
    </subcellularLocation>
    <subcellularLocation>
        <location evidence="1">Chromosome</location>
    </subcellularLocation>
</comment>
<keyword evidence="1" id="KW-0235">DNA replication</keyword>